<reference evidence="3" key="1">
    <citation type="journal article" date="2011" name="Nat. Biotechnol.">
        <title>The genomic sequence of the Chinese hamster ovary (CHO)-K1 cell line.</title>
        <authorList>
            <person name="Xu X."/>
            <person name="Nagarajan H."/>
            <person name="Lewis N.E."/>
            <person name="Pan S."/>
            <person name="Cai Z."/>
            <person name="Liu X."/>
            <person name="Chen W."/>
            <person name="Xie M."/>
            <person name="Wang W."/>
            <person name="Hammond S."/>
            <person name="Andersen M.R."/>
            <person name="Neff N."/>
            <person name="Passarelli B."/>
            <person name="Koh W."/>
            <person name="Fan H.C."/>
            <person name="Wang J."/>
            <person name="Gui Y."/>
            <person name="Lee K.H."/>
            <person name="Betenbaugh M.J."/>
            <person name="Quake S.R."/>
            <person name="Famili I."/>
            <person name="Palsson B.O."/>
            <person name="Wang J."/>
        </authorList>
    </citation>
    <scope>NUCLEOTIDE SEQUENCE [LARGE SCALE GENOMIC DNA]</scope>
    <source>
        <strain evidence="3">CHO K1 cell line</strain>
    </source>
</reference>
<dbReference type="InParanoid" id="G3HWY0"/>
<proteinExistence type="predicted"/>
<evidence type="ECO:0000313" key="2">
    <source>
        <dbReference type="EMBL" id="EGW13116.1"/>
    </source>
</evidence>
<evidence type="ECO:0000256" key="1">
    <source>
        <dbReference type="SAM" id="MobiDB-lite"/>
    </source>
</evidence>
<feature type="region of interest" description="Disordered" evidence="1">
    <location>
        <begin position="46"/>
        <end position="68"/>
    </location>
</feature>
<protein>
    <submittedName>
        <fullName evidence="2">Uncharacterized protein</fullName>
    </submittedName>
</protein>
<dbReference type="EMBL" id="JH000842">
    <property type="protein sequence ID" value="EGW13116.1"/>
    <property type="molecule type" value="Genomic_DNA"/>
</dbReference>
<dbReference type="Proteomes" id="UP000001075">
    <property type="component" value="Unassembled WGS sequence"/>
</dbReference>
<sequence length="68" mass="7201">MSFPSLMTLQAQWATASDKMFMLAEEKWDAGICPDAQEIRGHTGGLQLGMASSAGARASEDSTSVQHG</sequence>
<accession>G3HWY0</accession>
<name>G3HWY0_CRIGR</name>
<gene>
    <name evidence="2" type="ORF">I79_015495</name>
</gene>
<evidence type="ECO:0000313" key="3">
    <source>
        <dbReference type="Proteomes" id="UP000001075"/>
    </source>
</evidence>
<organism evidence="2 3">
    <name type="scientific">Cricetulus griseus</name>
    <name type="common">Chinese hamster</name>
    <name type="synonym">Cricetulus barabensis griseus</name>
    <dbReference type="NCBI Taxonomy" id="10029"/>
    <lineage>
        <taxon>Eukaryota</taxon>
        <taxon>Metazoa</taxon>
        <taxon>Chordata</taxon>
        <taxon>Craniata</taxon>
        <taxon>Vertebrata</taxon>
        <taxon>Euteleostomi</taxon>
        <taxon>Mammalia</taxon>
        <taxon>Eutheria</taxon>
        <taxon>Euarchontoglires</taxon>
        <taxon>Glires</taxon>
        <taxon>Rodentia</taxon>
        <taxon>Myomorpha</taxon>
        <taxon>Muroidea</taxon>
        <taxon>Cricetidae</taxon>
        <taxon>Cricetinae</taxon>
        <taxon>Cricetulus</taxon>
    </lineage>
</organism>
<dbReference type="AlphaFoldDB" id="G3HWY0"/>